<name>A0AAE0ZDB6_9GAST</name>
<dbReference type="AlphaFoldDB" id="A0AAE0ZDB6"/>
<keyword evidence="3" id="KW-1185">Reference proteome</keyword>
<reference evidence="2" key="1">
    <citation type="journal article" date="2023" name="G3 (Bethesda)">
        <title>A reference genome for the long-term kleptoplast-retaining sea slug Elysia crispata morphotype clarki.</title>
        <authorList>
            <person name="Eastman K.E."/>
            <person name="Pendleton A.L."/>
            <person name="Shaikh M.A."/>
            <person name="Suttiyut T."/>
            <person name="Ogas R."/>
            <person name="Tomko P."/>
            <person name="Gavelis G."/>
            <person name="Widhalm J.R."/>
            <person name="Wisecaver J.H."/>
        </authorList>
    </citation>
    <scope>NUCLEOTIDE SEQUENCE</scope>
    <source>
        <strain evidence="2">ECLA1</strain>
    </source>
</reference>
<dbReference type="EMBL" id="JAWDGP010004155">
    <property type="protein sequence ID" value="KAK3767363.1"/>
    <property type="molecule type" value="Genomic_DNA"/>
</dbReference>
<accession>A0AAE0ZDB6</accession>
<evidence type="ECO:0000313" key="3">
    <source>
        <dbReference type="Proteomes" id="UP001283361"/>
    </source>
</evidence>
<evidence type="ECO:0000313" key="2">
    <source>
        <dbReference type="EMBL" id="KAK3767363.1"/>
    </source>
</evidence>
<protein>
    <submittedName>
        <fullName evidence="2">Uncharacterized protein</fullName>
    </submittedName>
</protein>
<gene>
    <name evidence="2" type="ORF">RRG08_039179</name>
</gene>
<organism evidence="2 3">
    <name type="scientific">Elysia crispata</name>
    <name type="common">lettuce slug</name>
    <dbReference type="NCBI Taxonomy" id="231223"/>
    <lineage>
        <taxon>Eukaryota</taxon>
        <taxon>Metazoa</taxon>
        <taxon>Spiralia</taxon>
        <taxon>Lophotrochozoa</taxon>
        <taxon>Mollusca</taxon>
        <taxon>Gastropoda</taxon>
        <taxon>Heterobranchia</taxon>
        <taxon>Euthyneura</taxon>
        <taxon>Panpulmonata</taxon>
        <taxon>Sacoglossa</taxon>
        <taxon>Placobranchoidea</taxon>
        <taxon>Plakobranchidae</taxon>
        <taxon>Elysia</taxon>
    </lineage>
</organism>
<proteinExistence type="predicted"/>
<sequence>MDSDQASPTGDGKSPISNLLGRDLLAVSDQMFQYGREANSKNKKPQALSSVTQRALGLPPGNFSGLF</sequence>
<feature type="region of interest" description="Disordered" evidence="1">
    <location>
        <begin position="36"/>
        <end position="67"/>
    </location>
</feature>
<dbReference type="Proteomes" id="UP001283361">
    <property type="component" value="Unassembled WGS sequence"/>
</dbReference>
<evidence type="ECO:0000256" key="1">
    <source>
        <dbReference type="SAM" id="MobiDB-lite"/>
    </source>
</evidence>
<comment type="caution">
    <text evidence="2">The sequence shown here is derived from an EMBL/GenBank/DDBJ whole genome shotgun (WGS) entry which is preliminary data.</text>
</comment>